<name>A0A844RMN2_EGGLN</name>
<reference evidence="1 2" key="1">
    <citation type="submission" date="2019-11" db="EMBL/GenBank/DDBJ databases">
        <title>Whole genome shotgun sequencing (WGS) data from Adlercreutzia equolifaciens ResAG-91, Eggerthella lenta MRI-F36, MRI-F37, MRI-F40, ResAG-49, ResAG-88, ResAG-121, ResAG-145, and Gordonibacter sp. ResAG-5, ResAG-26, ResAG-43, ResAG-50, ResAG-59.</title>
        <authorList>
            <person name="Stoll D.A."/>
            <person name="Danylec N."/>
            <person name="Franz C.M.A.P."/>
            <person name="Huch M."/>
        </authorList>
    </citation>
    <scope>NUCLEOTIDE SEQUENCE [LARGE SCALE GENOMIC DNA]</scope>
    <source>
        <strain evidence="1 2">ResAG-88</strain>
    </source>
</reference>
<protein>
    <submittedName>
        <fullName evidence="1">Uncharacterized protein</fullName>
    </submittedName>
</protein>
<comment type="caution">
    <text evidence="1">The sequence shown here is derived from an EMBL/GenBank/DDBJ whole genome shotgun (WGS) entry which is preliminary data.</text>
</comment>
<dbReference type="EMBL" id="WPOM01000009">
    <property type="protein sequence ID" value="MVN32720.1"/>
    <property type="molecule type" value="Genomic_DNA"/>
</dbReference>
<dbReference type="RefSeq" id="WP_057385068.1">
    <property type="nucleotide sequence ID" value="NZ_AP025575.1"/>
</dbReference>
<proteinExistence type="predicted"/>
<dbReference type="GeneID" id="69512212"/>
<gene>
    <name evidence="1" type="ORF">GO726_06005</name>
</gene>
<accession>A0A844RMN2</accession>
<evidence type="ECO:0000313" key="2">
    <source>
        <dbReference type="Proteomes" id="UP000436429"/>
    </source>
</evidence>
<evidence type="ECO:0000313" key="1">
    <source>
        <dbReference type="EMBL" id="MVN32720.1"/>
    </source>
</evidence>
<dbReference type="Proteomes" id="UP000436429">
    <property type="component" value="Unassembled WGS sequence"/>
</dbReference>
<dbReference type="AlphaFoldDB" id="A0A844RMN2"/>
<organism evidence="1 2">
    <name type="scientific">Eggerthella lenta</name>
    <name type="common">Eubacterium lentum</name>
    <dbReference type="NCBI Taxonomy" id="84112"/>
    <lineage>
        <taxon>Bacteria</taxon>
        <taxon>Bacillati</taxon>
        <taxon>Actinomycetota</taxon>
        <taxon>Coriobacteriia</taxon>
        <taxon>Eggerthellales</taxon>
        <taxon>Eggerthellaceae</taxon>
        <taxon>Eggerthella</taxon>
    </lineage>
</organism>
<sequence length="78" mass="8454">MPDVSNSFSIETAFAKASSAERKTDPGERTIMHDAKVSRSLCGESRSLCLPSLAELVLRSLEMVVRSARLASDRLTGL</sequence>